<dbReference type="AlphaFoldDB" id="A0A377R2X1"/>
<reference evidence="2 3" key="1">
    <citation type="submission" date="2018-06" db="EMBL/GenBank/DDBJ databases">
        <authorList>
            <consortium name="Pathogen Informatics"/>
            <person name="Doyle S."/>
        </authorList>
    </citation>
    <scope>NUCLEOTIDE SEQUENCE [LARGE SCALE GENOMIC DNA]</scope>
    <source>
        <strain evidence="2 3">NCTC13336</strain>
    </source>
</reference>
<keyword evidence="3" id="KW-1185">Reference proteome</keyword>
<dbReference type="Pfam" id="PF07254">
    <property type="entry name" value="Cpta_toxin"/>
    <property type="match status" value="1"/>
</dbReference>
<accession>A0A377R2X1</accession>
<keyword evidence="1" id="KW-1133">Transmembrane helix</keyword>
<evidence type="ECO:0000313" key="2">
    <source>
        <dbReference type="EMBL" id="STR03240.1"/>
    </source>
</evidence>
<protein>
    <submittedName>
        <fullName evidence="2">Uncharacterized protein</fullName>
    </submittedName>
</protein>
<dbReference type="Proteomes" id="UP000254293">
    <property type="component" value="Unassembled WGS sequence"/>
</dbReference>
<proteinExistence type="predicted"/>
<sequence length="144" mass="16089">MQPFCVRIRPSLSLAALSLLLHAAAFTICAVWFYGAQRAFGLAALALSLAHSLRAVSGRRNAVEEIHIGTKGHSSLKLKNNAELVPAQLLDDSLVHPYACFLKWRIGERTFRQCIPADAADAESYRRLTVWVRYGQPRKEKQTQ</sequence>
<evidence type="ECO:0000313" key="3">
    <source>
        <dbReference type="Proteomes" id="UP000254293"/>
    </source>
</evidence>
<dbReference type="RefSeq" id="WP_115309130.1">
    <property type="nucleotide sequence ID" value="NZ_CP091516.1"/>
</dbReference>
<organism evidence="2 3">
    <name type="scientific">Kingella potus</name>
    <dbReference type="NCBI Taxonomy" id="265175"/>
    <lineage>
        <taxon>Bacteria</taxon>
        <taxon>Pseudomonadati</taxon>
        <taxon>Pseudomonadota</taxon>
        <taxon>Betaproteobacteria</taxon>
        <taxon>Neisseriales</taxon>
        <taxon>Neisseriaceae</taxon>
        <taxon>Kingella</taxon>
    </lineage>
</organism>
<gene>
    <name evidence="2" type="ORF">NCTC13336_02156</name>
</gene>
<keyword evidence="1" id="KW-0812">Transmembrane</keyword>
<feature type="transmembrane region" description="Helical" evidence="1">
    <location>
        <begin position="12"/>
        <end position="33"/>
    </location>
</feature>
<dbReference type="EMBL" id="UGJJ01000003">
    <property type="protein sequence ID" value="STR03240.1"/>
    <property type="molecule type" value="Genomic_DNA"/>
</dbReference>
<dbReference type="InterPro" id="IPR009883">
    <property type="entry name" value="YgfX"/>
</dbReference>
<name>A0A377R2X1_9NEIS</name>
<dbReference type="OrthoDB" id="8613104at2"/>
<keyword evidence="1" id="KW-0472">Membrane</keyword>
<evidence type="ECO:0000256" key="1">
    <source>
        <dbReference type="SAM" id="Phobius"/>
    </source>
</evidence>